<dbReference type="Proteomes" id="UP001341281">
    <property type="component" value="Chromosome 04"/>
</dbReference>
<name>A0AAQ3WQ52_PASNO</name>
<proteinExistence type="predicted"/>
<gene>
    <name evidence="1" type="ORF">U9M48_018012</name>
</gene>
<sequence length="128" mass="14521">MVIQDCDDIGPFDRGEAVCHHNGGAADHYSVQCILNNALRFSIQGTGCLIKEYTQTMSNNKCGPFHHYPIQSLLNYPLRFHIQCTCCFIEQKYFWIFKDGSCYCNSLLLSSRKLCTALPNQCVVALFL</sequence>
<evidence type="ECO:0000313" key="2">
    <source>
        <dbReference type="Proteomes" id="UP001341281"/>
    </source>
</evidence>
<accession>A0AAQ3WQ52</accession>
<keyword evidence="2" id="KW-1185">Reference proteome</keyword>
<evidence type="ECO:0000313" key="1">
    <source>
        <dbReference type="EMBL" id="WVZ69186.1"/>
    </source>
</evidence>
<reference evidence="1 2" key="1">
    <citation type="submission" date="2024-02" db="EMBL/GenBank/DDBJ databases">
        <title>High-quality chromosome-scale genome assembly of Pensacola bahiagrass (Paspalum notatum Flugge var. saurae).</title>
        <authorList>
            <person name="Vega J.M."/>
            <person name="Podio M."/>
            <person name="Orjuela J."/>
            <person name="Siena L.A."/>
            <person name="Pessino S.C."/>
            <person name="Combes M.C."/>
            <person name="Mariac C."/>
            <person name="Albertini E."/>
            <person name="Pupilli F."/>
            <person name="Ortiz J.P.A."/>
            <person name="Leblanc O."/>
        </authorList>
    </citation>
    <scope>NUCLEOTIDE SEQUENCE [LARGE SCALE GENOMIC DNA]</scope>
    <source>
        <strain evidence="1">R1</strain>
        <tissue evidence="1">Leaf</tissue>
    </source>
</reference>
<organism evidence="1 2">
    <name type="scientific">Paspalum notatum var. saurae</name>
    <dbReference type="NCBI Taxonomy" id="547442"/>
    <lineage>
        <taxon>Eukaryota</taxon>
        <taxon>Viridiplantae</taxon>
        <taxon>Streptophyta</taxon>
        <taxon>Embryophyta</taxon>
        <taxon>Tracheophyta</taxon>
        <taxon>Spermatophyta</taxon>
        <taxon>Magnoliopsida</taxon>
        <taxon>Liliopsida</taxon>
        <taxon>Poales</taxon>
        <taxon>Poaceae</taxon>
        <taxon>PACMAD clade</taxon>
        <taxon>Panicoideae</taxon>
        <taxon>Andropogonodae</taxon>
        <taxon>Paspaleae</taxon>
        <taxon>Paspalinae</taxon>
        <taxon>Paspalum</taxon>
    </lineage>
</organism>
<dbReference type="AlphaFoldDB" id="A0AAQ3WQ52"/>
<dbReference type="EMBL" id="CP144748">
    <property type="protein sequence ID" value="WVZ69186.1"/>
    <property type="molecule type" value="Genomic_DNA"/>
</dbReference>
<protein>
    <submittedName>
        <fullName evidence="1">Uncharacterized protein</fullName>
    </submittedName>
</protein>